<dbReference type="EC" id="6.3.2.6" evidence="2"/>
<dbReference type="PANTHER" id="PTHR43700">
    <property type="entry name" value="PHOSPHORIBOSYLAMINOIMIDAZOLE-SUCCINOCARBOXAMIDE SYNTHASE"/>
    <property type="match status" value="1"/>
</dbReference>
<accession>A0A4U0VM17</accession>
<dbReference type="InterPro" id="IPR028923">
    <property type="entry name" value="SAICAR_synt/ADE2_N"/>
</dbReference>
<dbReference type="GO" id="GO:0005737">
    <property type="term" value="C:cytoplasm"/>
    <property type="evidence" value="ECO:0007669"/>
    <property type="project" value="TreeGrafter"/>
</dbReference>
<reference evidence="10 11" key="1">
    <citation type="submission" date="2017-03" db="EMBL/GenBank/DDBJ databases">
        <title>Genomes of endolithic fungi from Antarctica.</title>
        <authorList>
            <person name="Coleine C."/>
            <person name="Masonjones S."/>
            <person name="Stajich J.E."/>
        </authorList>
    </citation>
    <scope>NUCLEOTIDE SEQUENCE [LARGE SCALE GENOMIC DNA]</scope>
    <source>
        <strain evidence="10 11">CCFEE 5184</strain>
    </source>
</reference>
<keyword evidence="11" id="KW-1185">Reference proteome</keyword>
<dbReference type="Gene3D" id="3.30.200.20">
    <property type="entry name" value="Phosphorylase Kinase, domain 1"/>
    <property type="match status" value="1"/>
</dbReference>
<gene>
    <name evidence="10" type="ORF">B0A55_13063</name>
</gene>
<evidence type="ECO:0000256" key="2">
    <source>
        <dbReference type="ARBA" id="ARBA00012217"/>
    </source>
</evidence>
<name>A0A4U0VM17_9PEZI</name>
<sequence>MANNVVTSINAKDVGLPKIASGKVREIFEVDDETLLFVATDRISAYDVVLKNA</sequence>
<keyword evidence="5" id="KW-0547">Nucleotide-binding</keyword>
<evidence type="ECO:0000256" key="3">
    <source>
        <dbReference type="ARBA" id="ARBA00016460"/>
    </source>
</evidence>
<dbReference type="Pfam" id="PF01259">
    <property type="entry name" value="SAICAR_synt"/>
    <property type="match status" value="1"/>
</dbReference>
<evidence type="ECO:0000259" key="9">
    <source>
        <dbReference type="Pfam" id="PF01259"/>
    </source>
</evidence>
<feature type="non-terminal residue" evidence="10">
    <location>
        <position position="53"/>
    </location>
</feature>
<feature type="domain" description="SAICAR synthetase/ADE2 N-terminal" evidence="9">
    <location>
        <begin position="18"/>
        <end position="52"/>
    </location>
</feature>
<proteinExistence type="predicted"/>
<organism evidence="10 11">
    <name type="scientific">Friedmanniomyces simplex</name>
    <dbReference type="NCBI Taxonomy" id="329884"/>
    <lineage>
        <taxon>Eukaryota</taxon>
        <taxon>Fungi</taxon>
        <taxon>Dikarya</taxon>
        <taxon>Ascomycota</taxon>
        <taxon>Pezizomycotina</taxon>
        <taxon>Dothideomycetes</taxon>
        <taxon>Dothideomycetidae</taxon>
        <taxon>Mycosphaerellales</taxon>
        <taxon>Teratosphaeriaceae</taxon>
        <taxon>Friedmanniomyces</taxon>
    </lineage>
</organism>
<dbReference type="GO" id="GO:0004639">
    <property type="term" value="F:phosphoribosylaminoimidazolesuccinocarboxamide synthase activity"/>
    <property type="evidence" value="ECO:0007669"/>
    <property type="project" value="UniProtKB-EC"/>
</dbReference>
<evidence type="ECO:0000313" key="10">
    <source>
        <dbReference type="EMBL" id="TKA50410.1"/>
    </source>
</evidence>
<evidence type="ECO:0000256" key="5">
    <source>
        <dbReference type="ARBA" id="ARBA00022741"/>
    </source>
</evidence>
<evidence type="ECO:0000256" key="8">
    <source>
        <dbReference type="ARBA" id="ARBA00030409"/>
    </source>
</evidence>
<dbReference type="PANTHER" id="PTHR43700:SF1">
    <property type="entry name" value="PHOSPHORIBOSYLAMINOIMIDAZOLE-SUCCINOCARBOXAMIDE SYNTHASE"/>
    <property type="match status" value="1"/>
</dbReference>
<dbReference type="GO" id="GO:0005524">
    <property type="term" value="F:ATP binding"/>
    <property type="evidence" value="ECO:0007669"/>
    <property type="project" value="UniProtKB-KW"/>
</dbReference>
<keyword evidence="6" id="KW-0658">Purine biosynthesis</keyword>
<protein>
    <recommendedName>
        <fullName evidence="3">Phosphoribosylaminoimidazole-succinocarboxamide synthase</fullName>
        <ecNumber evidence="2">6.3.2.6</ecNumber>
    </recommendedName>
    <alternativeName>
        <fullName evidence="8">SAICAR synthetase</fullName>
    </alternativeName>
</protein>
<dbReference type="EMBL" id="NAJQ01001969">
    <property type="protein sequence ID" value="TKA50410.1"/>
    <property type="molecule type" value="Genomic_DNA"/>
</dbReference>
<dbReference type="STRING" id="329884.A0A4U0VM17"/>
<evidence type="ECO:0000256" key="6">
    <source>
        <dbReference type="ARBA" id="ARBA00022755"/>
    </source>
</evidence>
<keyword evidence="7" id="KW-0067">ATP-binding</keyword>
<dbReference type="UniPathway" id="UPA00074">
    <property type="reaction ID" value="UER00131"/>
</dbReference>
<dbReference type="AlphaFoldDB" id="A0A4U0VM17"/>
<dbReference type="OrthoDB" id="9991235at2759"/>
<evidence type="ECO:0000256" key="7">
    <source>
        <dbReference type="ARBA" id="ARBA00022840"/>
    </source>
</evidence>
<evidence type="ECO:0000256" key="4">
    <source>
        <dbReference type="ARBA" id="ARBA00022598"/>
    </source>
</evidence>
<dbReference type="GO" id="GO:0006189">
    <property type="term" value="P:'de novo' IMP biosynthetic process"/>
    <property type="evidence" value="ECO:0007669"/>
    <property type="project" value="UniProtKB-UniPathway"/>
</dbReference>
<keyword evidence="4" id="KW-0436">Ligase</keyword>
<comment type="caution">
    <text evidence="10">The sequence shown here is derived from an EMBL/GenBank/DDBJ whole genome shotgun (WGS) entry which is preliminary data.</text>
</comment>
<comment type="pathway">
    <text evidence="1">Purine metabolism; IMP biosynthesis via de novo pathway; 5-amino-1-(5-phospho-D-ribosyl)imidazole-4-carboxamide from 5-amino-1-(5-phospho-D-ribosyl)imidazole-4-carboxylate: step 1/2.</text>
</comment>
<dbReference type="SUPFAM" id="SSF56104">
    <property type="entry name" value="SAICAR synthase-like"/>
    <property type="match status" value="1"/>
</dbReference>
<evidence type="ECO:0000313" key="11">
    <source>
        <dbReference type="Proteomes" id="UP000309340"/>
    </source>
</evidence>
<evidence type="ECO:0000256" key="1">
    <source>
        <dbReference type="ARBA" id="ARBA00004672"/>
    </source>
</evidence>
<dbReference type="Proteomes" id="UP000309340">
    <property type="component" value="Unassembled WGS sequence"/>
</dbReference>